<dbReference type="WBParaSite" id="SBAD_0000090001-mRNA-1">
    <property type="protein sequence ID" value="SBAD_0000090001-mRNA-1"/>
    <property type="gene ID" value="SBAD_0000090001"/>
</dbReference>
<name>A0A183IB83_9BILA</name>
<dbReference type="AlphaFoldDB" id="A0A183IB83"/>
<reference evidence="3" key="1">
    <citation type="submission" date="2016-06" db="UniProtKB">
        <authorList>
            <consortium name="WormBaseParasite"/>
        </authorList>
    </citation>
    <scope>IDENTIFICATION</scope>
</reference>
<gene>
    <name evidence="1" type="ORF">SBAD_LOCUS877</name>
</gene>
<dbReference type="OrthoDB" id="2156623at2759"/>
<dbReference type="Proteomes" id="UP000270296">
    <property type="component" value="Unassembled WGS sequence"/>
</dbReference>
<evidence type="ECO:0000313" key="1">
    <source>
        <dbReference type="EMBL" id="VDO92446.1"/>
    </source>
</evidence>
<evidence type="ECO:0000313" key="3">
    <source>
        <dbReference type="WBParaSite" id="SBAD_0000090001-mRNA-1"/>
    </source>
</evidence>
<accession>A0A183IB83</accession>
<sequence length="62" mass="6999">MNTVPGDLRVKQLEKLYLAGPQFGECFSIEALVDVLICLFDECLSSTLRKEKNIAQFVDYGE</sequence>
<dbReference type="EMBL" id="UZAM01006648">
    <property type="protein sequence ID" value="VDO92446.1"/>
    <property type="molecule type" value="Genomic_DNA"/>
</dbReference>
<organism evidence="3">
    <name type="scientific">Soboliphyme baturini</name>
    <dbReference type="NCBI Taxonomy" id="241478"/>
    <lineage>
        <taxon>Eukaryota</taxon>
        <taxon>Metazoa</taxon>
        <taxon>Ecdysozoa</taxon>
        <taxon>Nematoda</taxon>
        <taxon>Enoplea</taxon>
        <taxon>Dorylaimia</taxon>
        <taxon>Dioctophymatida</taxon>
        <taxon>Dioctophymatoidea</taxon>
        <taxon>Soboliphymatidae</taxon>
        <taxon>Soboliphyme</taxon>
    </lineage>
</organism>
<keyword evidence="2" id="KW-1185">Reference proteome</keyword>
<dbReference type="Gene3D" id="3.30.200.20">
    <property type="entry name" value="Phosphorylase Kinase, domain 1"/>
    <property type="match status" value="1"/>
</dbReference>
<protein>
    <submittedName>
        <fullName evidence="1 3">Uncharacterized protein</fullName>
    </submittedName>
</protein>
<evidence type="ECO:0000313" key="2">
    <source>
        <dbReference type="Proteomes" id="UP000270296"/>
    </source>
</evidence>
<proteinExistence type="predicted"/>
<reference evidence="1 2" key="2">
    <citation type="submission" date="2018-11" db="EMBL/GenBank/DDBJ databases">
        <authorList>
            <consortium name="Pathogen Informatics"/>
        </authorList>
    </citation>
    <scope>NUCLEOTIDE SEQUENCE [LARGE SCALE GENOMIC DNA]</scope>
</reference>